<evidence type="ECO:0000313" key="1">
    <source>
        <dbReference type="EMBL" id="CAF0983346.1"/>
    </source>
</evidence>
<dbReference type="Proteomes" id="UP000681722">
    <property type="component" value="Unassembled WGS sequence"/>
</dbReference>
<dbReference type="EMBL" id="CAJNOQ010002871">
    <property type="protein sequence ID" value="CAF0983346.1"/>
    <property type="molecule type" value="Genomic_DNA"/>
</dbReference>
<reference evidence="1" key="1">
    <citation type="submission" date="2021-02" db="EMBL/GenBank/DDBJ databases">
        <authorList>
            <person name="Nowell W R."/>
        </authorList>
    </citation>
    <scope>NUCLEOTIDE SEQUENCE</scope>
</reference>
<evidence type="ECO:0000313" key="2">
    <source>
        <dbReference type="EMBL" id="CAF3755757.1"/>
    </source>
</evidence>
<dbReference type="AlphaFoldDB" id="A0A814FPP1"/>
<name>A0A814FPP1_9BILA</name>
<proteinExistence type="predicted"/>
<sequence>MKKEFDWYQEEKYNVNLNDFMEASDRLIDYLEKCSLIEISGLKNINSKANIDYIEEILNELKRNYEHLEKCSLKLVSNDKLKTHDHFRNEILFAQSNNSNEFTIKYRTLIGNQIDSFIIDENDNKVLFDLLKQRDDDDQIYSLIKSKKGSIYQNEFLFDELIFIEVFFKRIINNINQMPTDIAKDYLSSFEIIFKNSNLSCDILFYSMNIIEVNSSGSRAMN</sequence>
<accession>A0A814FPP1</accession>
<dbReference type="EMBL" id="CAJOBC010002871">
    <property type="protein sequence ID" value="CAF3755757.1"/>
    <property type="molecule type" value="Genomic_DNA"/>
</dbReference>
<gene>
    <name evidence="1" type="ORF">GPM918_LOCUS12868</name>
    <name evidence="2" type="ORF">SRO942_LOCUS12868</name>
</gene>
<protein>
    <submittedName>
        <fullName evidence="1">Uncharacterized protein</fullName>
    </submittedName>
</protein>
<dbReference type="Proteomes" id="UP000663829">
    <property type="component" value="Unassembled WGS sequence"/>
</dbReference>
<keyword evidence="3" id="KW-1185">Reference proteome</keyword>
<evidence type="ECO:0000313" key="3">
    <source>
        <dbReference type="Proteomes" id="UP000663829"/>
    </source>
</evidence>
<comment type="caution">
    <text evidence="1">The sequence shown here is derived from an EMBL/GenBank/DDBJ whole genome shotgun (WGS) entry which is preliminary data.</text>
</comment>
<organism evidence="1 3">
    <name type="scientific">Didymodactylos carnosus</name>
    <dbReference type="NCBI Taxonomy" id="1234261"/>
    <lineage>
        <taxon>Eukaryota</taxon>
        <taxon>Metazoa</taxon>
        <taxon>Spiralia</taxon>
        <taxon>Gnathifera</taxon>
        <taxon>Rotifera</taxon>
        <taxon>Eurotatoria</taxon>
        <taxon>Bdelloidea</taxon>
        <taxon>Philodinida</taxon>
        <taxon>Philodinidae</taxon>
        <taxon>Didymodactylos</taxon>
    </lineage>
</organism>